<feature type="compositionally biased region" description="Low complexity" evidence="1">
    <location>
        <begin position="394"/>
        <end position="418"/>
    </location>
</feature>
<dbReference type="InterPro" id="IPR046355">
    <property type="entry name" value="Gab1-4-like"/>
</dbReference>
<feature type="region of interest" description="Disordered" evidence="1">
    <location>
        <begin position="79"/>
        <end position="109"/>
    </location>
</feature>
<name>A0A1V9Y2K8_9ACAR</name>
<feature type="region of interest" description="Disordered" evidence="1">
    <location>
        <begin position="350"/>
        <end position="477"/>
    </location>
</feature>
<dbReference type="PROSITE" id="PS50003">
    <property type="entry name" value="PH_DOMAIN"/>
    <property type="match status" value="1"/>
</dbReference>
<feature type="region of interest" description="Disordered" evidence="1">
    <location>
        <begin position="145"/>
        <end position="202"/>
    </location>
</feature>
<dbReference type="OrthoDB" id="67516at2759"/>
<organism evidence="3 4">
    <name type="scientific">Tropilaelaps mercedesae</name>
    <dbReference type="NCBI Taxonomy" id="418985"/>
    <lineage>
        <taxon>Eukaryota</taxon>
        <taxon>Metazoa</taxon>
        <taxon>Ecdysozoa</taxon>
        <taxon>Arthropoda</taxon>
        <taxon>Chelicerata</taxon>
        <taxon>Arachnida</taxon>
        <taxon>Acari</taxon>
        <taxon>Parasitiformes</taxon>
        <taxon>Mesostigmata</taxon>
        <taxon>Gamasina</taxon>
        <taxon>Dermanyssoidea</taxon>
        <taxon>Laelapidae</taxon>
        <taxon>Tropilaelaps</taxon>
    </lineage>
</organism>
<dbReference type="GO" id="GO:0007165">
    <property type="term" value="P:signal transduction"/>
    <property type="evidence" value="ECO:0007669"/>
    <property type="project" value="TreeGrafter"/>
</dbReference>
<feature type="domain" description="PH" evidence="2">
    <location>
        <begin position="1"/>
        <end position="60"/>
    </location>
</feature>
<evidence type="ECO:0000256" key="1">
    <source>
        <dbReference type="SAM" id="MobiDB-lite"/>
    </source>
</evidence>
<evidence type="ECO:0000313" key="4">
    <source>
        <dbReference type="Proteomes" id="UP000192247"/>
    </source>
</evidence>
<dbReference type="EMBL" id="MNPL01000490">
    <property type="protein sequence ID" value="OQR79976.1"/>
    <property type="molecule type" value="Genomic_DNA"/>
</dbReference>
<protein>
    <recommendedName>
        <fullName evidence="2">PH domain-containing protein</fullName>
    </recommendedName>
</protein>
<accession>A0A1V9Y2K8</accession>
<dbReference type="Gene3D" id="2.30.29.30">
    <property type="entry name" value="Pleckstrin-homology domain (PH domain)/Phosphotyrosine-binding domain (PTB)"/>
    <property type="match status" value="1"/>
</dbReference>
<keyword evidence="4" id="KW-1185">Reference proteome</keyword>
<dbReference type="InParanoid" id="A0A1V9Y2K8"/>
<proteinExistence type="predicted"/>
<dbReference type="PANTHER" id="PTHR45960:SF2">
    <property type="entry name" value="PROTEIN DAUGHTER OF SEVENLESS"/>
    <property type="match status" value="1"/>
</dbReference>
<feature type="compositionally biased region" description="Low complexity" evidence="1">
    <location>
        <begin position="427"/>
        <end position="453"/>
    </location>
</feature>
<evidence type="ECO:0000259" key="2">
    <source>
        <dbReference type="PROSITE" id="PS50003"/>
    </source>
</evidence>
<feature type="compositionally biased region" description="Basic residues" evidence="1">
    <location>
        <begin position="514"/>
        <end position="525"/>
    </location>
</feature>
<dbReference type="Proteomes" id="UP000192247">
    <property type="component" value="Unassembled WGS sequence"/>
</dbReference>
<feature type="compositionally biased region" description="Low complexity" evidence="1">
    <location>
        <begin position="534"/>
        <end position="548"/>
    </location>
</feature>
<dbReference type="AlphaFoldDB" id="A0A1V9Y2K8"/>
<feature type="region of interest" description="Disordered" evidence="1">
    <location>
        <begin position="490"/>
        <end position="560"/>
    </location>
</feature>
<gene>
    <name evidence="3" type="ORF">BIW11_05367</name>
</gene>
<feature type="compositionally biased region" description="Polar residues" evidence="1">
    <location>
        <begin position="549"/>
        <end position="560"/>
    </location>
</feature>
<dbReference type="SUPFAM" id="SSF50729">
    <property type="entry name" value="PH domain-like"/>
    <property type="match status" value="1"/>
</dbReference>
<dbReference type="PANTHER" id="PTHR45960">
    <property type="entry name" value="GRB2-ASSOCIATED-BINDING PROTEIN"/>
    <property type="match status" value="1"/>
</dbReference>
<dbReference type="GO" id="GO:0035591">
    <property type="term" value="F:signaling adaptor activity"/>
    <property type="evidence" value="ECO:0007669"/>
    <property type="project" value="TreeGrafter"/>
</dbReference>
<evidence type="ECO:0000313" key="3">
    <source>
        <dbReference type="EMBL" id="OQR79976.1"/>
    </source>
</evidence>
<dbReference type="InterPro" id="IPR011993">
    <property type="entry name" value="PH-like_dom_sf"/>
</dbReference>
<dbReference type="GO" id="GO:0005737">
    <property type="term" value="C:cytoplasm"/>
    <property type="evidence" value="ECO:0007669"/>
    <property type="project" value="TreeGrafter"/>
</dbReference>
<comment type="caution">
    <text evidence="3">The sequence shown here is derived from an EMBL/GenBank/DDBJ whole genome shotgun (WGS) entry which is preliminary data.</text>
</comment>
<dbReference type="InterPro" id="IPR001849">
    <property type="entry name" value="PH_domain"/>
</dbReference>
<sequence>MTELAGTIDLSQCQGISAEGENGRRHFSFVLKTNERQYNLSAESFDEYKMWICRIAEATGIPNPLSQVTKRTAPAPLKLIPSQESGSSLSSGPRTADSSGGKDKETSPYIPLLECRTGAKWASADRTSPEPIMDEMRRMNSLEMNNNLSARPPPGAMPASGGSQGGQFNYDVPRNDTGTYSVPKPITATVPGGDLSTYSVPRPLAGDLQQSQQGATATYAVPKSTPVSLDILTKSPPPASVNPPEIRTDHYLVPTNNSAVNSRGDSASTGAALVLGTDAMSYDVVPPPMNLVDAPPRPPKPPGLRGPCDGPNLCDDSAYDIPISQVVAGSADGGVGRIYGNARDMSILVQGSHGGSGSTSGGFLPDSTELINSVPPAVNRRLKPKPPHEPVTPPSAAVASAVPRRMAGGNSSTTGSSGPPTPPPVPTRNSNGSSNGGPSWSSSSSMPGAAAGPQHFFPHDFRKPASGPSGTGASGSSVAESLLLADGDGRELQYLDLGNAEPSTPSPRTPGPHGSHHHGGHHGGHHVPSGGGHSQNQQQQQQQQQQSQIGPPTSAQLQNTAIEYKEVDFLKTRALNETRQNVNKLYRAQLEQAH</sequence>
<reference evidence="3 4" key="1">
    <citation type="journal article" date="2017" name="Gigascience">
        <title>Draft genome of the honey bee ectoparasitic mite, Tropilaelaps mercedesae, is shaped by the parasitic life history.</title>
        <authorList>
            <person name="Dong X."/>
            <person name="Armstrong S.D."/>
            <person name="Xia D."/>
            <person name="Makepeace B.L."/>
            <person name="Darby A.C."/>
            <person name="Kadowaki T."/>
        </authorList>
    </citation>
    <scope>NUCLEOTIDE SEQUENCE [LARGE SCALE GENOMIC DNA]</scope>
    <source>
        <strain evidence="3">Wuxi-XJTLU</strain>
    </source>
</reference>
<feature type="compositionally biased region" description="Low complexity" evidence="1">
    <location>
        <begin position="82"/>
        <end position="91"/>
    </location>
</feature>